<keyword evidence="2" id="KW-1133">Transmembrane helix</keyword>
<name>A0A9D1H0L0_9ACTN</name>
<proteinExistence type="predicted"/>
<feature type="compositionally biased region" description="Acidic residues" evidence="1">
    <location>
        <begin position="77"/>
        <end position="88"/>
    </location>
</feature>
<dbReference type="EMBL" id="DVLP01000400">
    <property type="protein sequence ID" value="HIT76627.1"/>
    <property type="molecule type" value="Genomic_DNA"/>
</dbReference>
<comment type="caution">
    <text evidence="3">The sequence shown here is derived from an EMBL/GenBank/DDBJ whole genome shotgun (WGS) entry which is preliminary data.</text>
</comment>
<protein>
    <recommendedName>
        <fullName evidence="5">DUF308 domain-containing protein</fullName>
    </recommendedName>
</protein>
<feature type="compositionally biased region" description="Pro residues" evidence="1">
    <location>
        <begin position="32"/>
        <end position="50"/>
    </location>
</feature>
<keyword evidence="2" id="KW-0812">Transmembrane</keyword>
<evidence type="ECO:0000313" key="4">
    <source>
        <dbReference type="Proteomes" id="UP000886842"/>
    </source>
</evidence>
<reference evidence="3" key="2">
    <citation type="journal article" date="2021" name="PeerJ">
        <title>Extensive microbial diversity within the chicken gut microbiome revealed by metagenomics and culture.</title>
        <authorList>
            <person name="Gilroy R."/>
            <person name="Ravi A."/>
            <person name="Getino M."/>
            <person name="Pursley I."/>
            <person name="Horton D.L."/>
            <person name="Alikhan N.F."/>
            <person name="Baker D."/>
            <person name="Gharbi K."/>
            <person name="Hall N."/>
            <person name="Watson M."/>
            <person name="Adriaenssens E.M."/>
            <person name="Foster-Nyarko E."/>
            <person name="Jarju S."/>
            <person name="Secka A."/>
            <person name="Antonio M."/>
            <person name="Oren A."/>
            <person name="Chaudhuri R.R."/>
            <person name="La Ragione R."/>
            <person name="Hildebrand F."/>
            <person name="Pallen M.J."/>
        </authorList>
    </citation>
    <scope>NUCLEOTIDE SEQUENCE</scope>
    <source>
        <strain evidence="3">ChiGjej1B1-24693</strain>
    </source>
</reference>
<dbReference type="AlphaFoldDB" id="A0A9D1H0L0"/>
<feature type="transmembrane region" description="Helical" evidence="2">
    <location>
        <begin position="128"/>
        <end position="145"/>
    </location>
</feature>
<accession>A0A9D1H0L0</accession>
<keyword evidence="2" id="KW-0472">Membrane</keyword>
<feature type="transmembrane region" description="Helical" evidence="2">
    <location>
        <begin position="101"/>
        <end position="122"/>
    </location>
</feature>
<evidence type="ECO:0000256" key="2">
    <source>
        <dbReference type="SAM" id="Phobius"/>
    </source>
</evidence>
<feature type="compositionally biased region" description="Basic and acidic residues" evidence="1">
    <location>
        <begin position="22"/>
        <end position="31"/>
    </location>
</feature>
<organism evidence="3 4">
    <name type="scientific">Candidatus Avipropionibacterium avicola</name>
    <dbReference type="NCBI Taxonomy" id="2840701"/>
    <lineage>
        <taxon>Bacteria</taxon>
        <taxon>Bacillati</taxon>
        <taxon>Actinomycetota</taxon>
        <taxon>Actinomycetes</taxon>
        <taxon>Propionibacteriales</taxon>
        <taxon>Propionibacteriaceae</taxon>
        <taxon>Propionibacteriaceae incertae sedis</taxon>
        <taxon>Candidatus Avipropionibacterium</taxon>
    </lineage>
</organism>
<reference evidence="3" key="1">
    <citation type="submission" date="2020-10" db="EMBL/GenBank/DDBJ databases">
        <authorList>
            <person name="Gilroy R."/>
        </authorList>
    </citation>
    <scope>NUCLEOTIDE SEQUENCE</scope>
    <source>
        <strain evidence="3">ChiGjej1B1-24693</strain>
    </source>
</reference>
<evidence type="ECO:0000313" key="3">
    <source>
        <dbReference type="EMBL" id="HIT76627.1"/>
    </source>
</evidence>
<feature type="compositionally biased region" description="Basic and acidic residues" evidence="1">
    <location>
        <begin position="64"/>
        <end position="76"/>
    </location>
</feature>
<evidence type="ECO:0000256" key="1">
    <source>
        <dbReference type="SAM" id="MobiDB-lite"/>
    </source>
</evidence>
<sequence length="162" mass="17204">MPHRDPSDAEVDAAFADLVAQFDREFDDHRQLPPPGPTPQAPPPQAPPPSGSDAADGPEVIEGVVHESGWRVHHAPDDEDLDAVDDGMDIPPLPPMRLSPIAMAGITLILGAGVITVLLVLGVRLPSWTGWVGFLAVMGGTALLLSRLPRHRDDDTDDGARV</sequence>
<gene>
    <name evidence="3" type="ORF">IAA98_13680</name>
</gene>
<feature type="region of interest" description="Disordered" evidence="1">
    <location>
        <begin position="20"/>
        <end position="88"/>
    </location>
</feature>
<dbReference type="Proteomes" id="UP000886842">
    <property type="component" value="Unassembled WGS sequence"/>
</dbReference>
<evidence type="ECO:0008006" key="5">
    <source>
        <dbReference type="Google" id="ProtNLM"/>
    </source>
</evidence>